<evidence type="ECO:0000313" key="8">
    <source>
        <dbReference type="Proteomes" id="UP000285961"/>
    </source>
</evidence>
<evidence type="ECO:0000256" key="1">
    <source>
        <dbReference type="ARBA" id="ARBA00001966"/>
    </source>
</evidence>
<dbReference type="GO" id="GO:0003824">
    <property type="term" value="F:catalytic activity"/>
    <property type="evidence" value="ECO:0007669"/>
    <property type="project" value="InterPro"/>
</dbReference>
<protein>
    <submittedName>
        <fullName evidence="7">Radical SAM protein</fullName>
    </submittedName>
</protein>
<dbReference type="SUPFAM" id="SSF102114">
    <property type="entry name" value="Radical SAM enzymes"/>
    <property type="match status" value="1"/>
</dbReference>
<dbReference type="AlphaFoldDB" id="A0A419EPY8"/>
<dbReference type="Pfam" id="PF04055">
    <property type="entry name" value="Radical_SAM"/>
    <property type="match status" value="1"/>
</dbReference>
<name>A0A419EPY8_9BACT</name>
<keyword evidence="3" id="KW-0479">Metal-binding</keyword>
<dbReference type="InterPro" id="IPR013785">
    <property type="entry name" value="Aldolase_TIM"/>
</dbReference>
<evidence type="ECO:0000256" key="4">
    <source>
        <dbReference type="ARBA" id="ARBA00023004"/>
    </source>
</evidence>
<evidence type="ECO:0000313" key="7">
    <source>
        <dbReference type="EMBL" id="RJP65285.1"/>
    </source>
</evidence>
<dbReference type="Proteomes" id="UP000285961">
    <property type="component" value="Unassembled WGS sequence"/>
</dbReference>
<comment type="caution">
    <text evidence="7">The sequence shown here is derived from an EMBL/GenBank/DDBJ whole genome shotgun (WGS) entry which is preliminary data.</text>
</comment>
<gene>
    <name evidence="7" type="ORF">C4532_17995</name>
</gene>
<evidence type="ECO:0000256" key="5">
    <source>
        <dbReference type="ARBA" id="ARBA00023014"/>
    </source>
</evidence>
<organism evidence="7 8">
    <name type="scientific">Candidatus Abyssobacteria bacterium SURF_17</name>
    <dbReference type="NCBI Taxonomy" id="2093361"/>
    <lineage>
        <taxon>Bacteria</taxon>
        <taxon>Pseudomonadati</taxon>
        <taxon>Candidatus Hydrogenedentota</taxon>
        <taxon>Candidatus Abyssobacteria</taxon>
    </lineage>
</organism>
<dbReference type="InterPro" id="IPR006638">
    <property type="entry name" value="Elp3/MiaA/NifB-like_rSAM"/>
</dbReference>
<evidence type="ECO:0000256" key="2">
    <source>
        <dbReference type="ARBA" id="ARBA00022691"/>
    </source>
</evidence>
<dbReference type="InterPro" id="IPR058240">
    <property type="entry name" value="rSAM_sf"/>
</dbReference>
<proteinExistence type="predicted"/>
<evidence type="ECO:0000259" key="6">
    <source>
        <dbReference type="PROSITE" id="PS51918"/>
    </source>
</evidence>
<dbReference type="CDD" id="cd01335">
    <property type="entry name" value="Radical_SAM"/>
    <property type="match status" value="1"/>
</dbReference>
<dbReference type="PROSITE" id="PS51918">
    <property type="entry name" value="RADICAL_SAM"/>
    <property type="match status" value="1"/>
</dbReference>
<dbReference type="SMART" id="SM00729">
    <property type="entry name" value="Elp3"/>
    <property type="match status" value="1"/>
</dbReference>
<dbReference type="Gene3D" id="3.20.20.70">
    <property type="entry name" value="Aldolase class I"/>
    <property type="match status" value="1"/>
</dbReference>
<keyword evidence="5" id="KW-0411">Iron-sulfur</keyword>
<sequence>MVLYDLIEKSRDGEPLLREELIFLLSMRPDSPESYLVMAEANRISKQLTDNKAEVHAQLALNLAPCPGNCTFCAFAQKNGIFSQETRLTAREAVAYAQQFEKAGANAVFVMTTAHYPPGLFLEISQEICRNLDAETVLIANVGDQSLADANKIEEAGYAGVYHALRLREGIDSGLSSEKRKESIRNFQEAGLKVGTCVEPVGPEHTNEELADMILFTAFVNPAYSGAARRIAIPGTEIAKRGTISELRMAQIVAVTRLAMPRTVLGNCTHEPCTLGGLAGANLFWAEVGANPRDTQERTEEGRGETVETCRTLFHECGWSIYEGPSRYYQES</sequence>
<comment type="cofactor">
    <cofactor evidence="1">
        <name>[4Fe-4S] cluster</name>
        <dbReference type="ChEBI" id="CHEBI:49883"/>
    </cofactor>
</comment>
<reference evidence="7 8" key="1">
    <citation type="journal article" date="2017" name="ISME J.">
        <title>Energy and carbon metabolisms in a deep terrestrial subsurface fluid microbial community.</title>
        <authorList>
            <person name="Momper L."/>
            <person name="Jungbluth S.P."/>
            <person name="Lee M.D."/>
            <person name="Amend J.P."/>
        </authorList>
    </citation>
    <scope>NUCLEOTIDE SEQUENCE [LARGE SCALE GENOMIC DNA]</scope>
    <source>
        <strain evidence="7">SURF_17</strain>
    </source>
</reference>
<evidence type="ECO:0000256" key="3">
    <source>
        <dbReference type="ARBA" id="ARBA00022723"/>
    </source>
</evidence>
<keyword evidence="4" id="KW-0408">Iron</keyword>
<accession>A0A419EPY8</accession>
<dbReference type="EMBL" id="QZKI01000129">
    <property type="protein sequence ID" value="RJP65285.1"/>
    <property type="molecule type" value="Genomic_DNA"/>
</dbReference>
<dbReference type="GO" id="GO:0051536">
    <property type="term" value="F:iron-sulfur cluster binding"/>
    <property type="evidence" value="ECO:0007669"/>
    <property type="project" value="UniProtKB-KW"/>
</dbReference>
<dbReference type="GO" id="GO:0046872">
    <property type="term" value="F:metal ion binding"/>
    <property type="evidence" value="ECO:0007669"/>
    <property type="project" value="UniProtKB-KW"/>
</dbReference>
<dbReference type="InterPro" id="IPR007197">
    <property type="entry name" value="rSAM"/>
</dbReference>
<keyword evidence="2" id="KW-0949">S-adenosyl-L-methionine</keyword>
<dbReference type="SFLD" id="SFLDS00029">
    <property type="entry name" value="Radical_SAM"/>
    <property type="match status" value="1"/>
</dbReference>
<feature type="domain" description="Radical SAM core" evidence="6">
    <location>
        <begin position="51"/>
        <end position="262"/>
    </location>
</feature>